<dbReference type="GO" id="GO:0003961">
    <property type="term" value="F:O-acetylhomoserine aminocarboxypropyltransferase activity"/>
    <property type="evidence" value="ECO:0007669"/>
    <property type="project" value="UniProtKB-EC"/>
</dbReference>
<keyword evidence="2" id="KW-0663">Pyridoxal phosphate</keyword>
<protein>
    <submittedName>
        <fullName evidence="3">O-acetylhomoserine sulfhydrylase / O-succinylhomoserine sulfhydrylase</fullName>
        <ecNumber evidence="3">2.5.1.48</ecNumber>
        <ecNumber evidence="3">2.5.1.49</ecNumber>
    </submittedName>
</protein>
<dbReference type="SUPFAM" id="SSF53383">
    <property type="entry name" value="PLP-dependent transferases"/>
    <property type="match status" value="1"/>
</dbReference>
<dbReference type="EC" id="2.5.1.49" evidence="3"/>
<gene>
    <name evidence="3" type="ORF">MNBD_BACTEROID04-831</name>
</gene>
<organism evidence="3">
    <name type="scientific">hydrothermal vent metagenome</name>
    <dbReference type="NCBI Taxonomy" id="652676"/>
    <lineage>
        <taxon>unclassified sequences</taxon>
        <taxon>metagenomes</taxon>
        <taxon>ecological metagenomes</taxon>
    </lineage>
</organism>
<dbReference type="GO" id="GO:0003962">
    <property type="term" value="F:cystathionine gamma-synthase activity"/>
    <property type="evidence" value="ECO:0007669"/>
    <property type="project" value="UniProtKB-EC"/>
</dbReference>
<reference evidence="3" key="1">
    <citation type="submission" date="2018-06" db="EMBL/GenBank/DDBJ databases">
        <authorList>
            <person name="Zhirakovskaya E."/>
        </authorList>
    </citation>
    <scope>NUCLEOTIDE SEQUENCE</scope>
</reference>
<dbReference type="InterPro" id="IPR015421">
    <property type="entry name" value="PyrdxlP-dep_Trfase_major"/>
</dbReference>
<dbReference type="InterPro" id="IPR000277">
    <property type="entry name" value="Cys/Met-Metab_PyrdxlP-dep_enz"/>
</dbReference>
<feature type="non-terminal residue" evidence="3">
    <location>
        <position position="105"/>
    </location>
</feature>
<evidence type="ECO:0000256" key="2">
    <source>
        <dbReference type="ARBA" id="ARBA00022898"/>
    </source>
</evidence>
<dbReference type="PANTHER" id="PTHR11808">
    <property type="entry name" value="TRANS-SULFURATION ENZYME FAMILY MEMBER"/>
    <property type="match status" value="1"/>
</dbReference>
<dbReference type="GO" id="GO:0019346">
    <property type="term" value="P:transsulfuration"/>
    <property type="evidence" value="ECO:0007669"/>
    <property type="project" value="InterPro"/>
</dbReference>
<evidence type="ECO:0000313" key="3">
    <source>
        <dbReference type="EMBL" id="VAW25441.1"/>
    </source>
</evidence>
<dbReference type="GO" id="GO:0030170">
    <property type="term" value="F:pyridoxal phosphate binding"/>
    <property type="evidence" value="ECO:0007669"/>
    <property type="project" value="InterPro"/>
</dbReference>
<dbReference type="Gene3D" id="3.40.640.10">
    <property type="entry name" value="Type I PLP-dependent aspartate aminotransferase-like (Major domain)"/>
    <property type="match status" value="1"/>
</dbReference>
<dbReference type="EMBL" id="UOER01000405">
    <property type="protein sequence ID" value="VAW25441.1"/>
    <property type="molecule type" value="Genomic_DNA"/>
</dbReference>
<dbReference type="Pfam" id="PF01053">
    <property type="entry name" value="Cys_Met_Meta_PP"/>
    <property type="match status" value="1"/>
</dbReference>
<dbReference type="EC" id="2.5.1.48" evidence="3"/>
<dbReference type="GO" id="GO:0016846">
    <property type="term" value="F:carbon-sulfur lyase activity"/>
    <property type="evidence" value="ECO:0007669"/>
    <property type="project" value="TreeGrafter"/>
</dbReference>
<comment type="cofactor">
    <cofactor evidence="1">
        <name>pyridoxal 5'-phosphate</name>
        <dbReference type="ChEBI" id="CHEBI:597326"/>
    </cofactor>
</comment>
<dbReference type="AlphaFoldDB" id="A0A3B0U343"/>
<dbReference type="InterPro" id="IPR015424">
    <property type="entry name" value="PyrdxlP-dep_Trfase"/>
</dbReference>
<dbReference type="PANTHER" id="PTHR11808:SF80">
    <property type="entry name" value="CYSTATHIONINE GAMMA-LYASE"/>
    <property type="match status" value="1"/>
</dbReference>
<proteinExistence type="predicted"/>
<dbReference type="GO" id="GO:0005737">
    <property type="term" value="C:cytoplasm"/>
    <property type="evidence" value="ECO:0007669"/>
    <property type="project" value="TreeGrafter"/>
</dbReference>
<evidence type="ECO:0000256" key="1">
    <source>
        <dbReference type="ARBA" id="ARBA00001933"/>
    </source>
</evidence>
<keyword evidence="3" id="KW-0808">Transferase</keyword>
<accession>A0A3B0U343</accession>
<name>A0A3B0U343_9ZZZZ</name>
<sequence length="105" mass="11882">MSKHHFETEAIRTQLERSQFQEHSTPLYLTSSFVFEDAEEMRASFTEEKERNIYSRFSNPNATEFVEKVVQMEGAEDGYAFATGMAAVFSTFAALLNSGDHIVSA</sequence>